<dbReference type="AlphaFoldDB" id="A0A0F9MPR4"/>
<proteinExistence type="predicted"/>
<comment type="caution">
    <text evidence="1">The sequence shown here is derived from an EMBL/GenBank/DDBJ whole genome shotgun (WGS) entry which is preliminary data.</text>
</comment>
<accession>A0A0F9MPR4</accession>
<sequence>MGEDIEKVRMVIDAGLYAEGLAIEVKDGMLPTAKGLVEAELYWDSLTGKQKIFVMWIMQMHFKHLVGE</sequence>
<name>A0A0F9MPR4_9ZZZZ</name>
<gene>
    <name evidence="1" type="ORF">LCGC14_1128110</name>
</gene>
<reference evidence="1" key="1">
    <citation type="journal article" date="2015" name="Nature">
        <title>Complex archaea that bridge the gap between prokaryotes and eukaryotes.</title>
        <authorList>
            <person name="Spang A."/>
            <person name="Saw J.H."/>
            <person name="Jorgensen S.L."/>
            <person name="Zaremba-Niedzwiedzka K."/>
            <person name="Martijn J."/>
            <person name="Lind A.E."/>
            <person name="van Eijk R."/>
            <person name="Schleper C."/>
            <person name="Guy L."/>
            <person name="Ettema T.J."/>
        </authorList>
    </citation>
    <scope>NUCLEOTIDE SEQUENCE</scope>
</reference>
<evidence type="ECO:0000313" key="1">
    <source>
        <dbReference type="EMBL" id="KKN01397.1"/>
    </source>
</evidence>
<dbReference type="EMBL" id="LAZR01005266">
    <property type="protein sequence ID" value="KKN01397.1"/>
    <property type="molecule type" value="Genomic_DNA"/>
</dbReference>
<organism evidence="1">
    <name type="scientific">marine sediment metagenome</name>
    <dbReference type="NCBI Taxonomy" id="412755"/>
    <lineage>
        <taxon>unclassified sequences</taxon>
        <taxon>metagenomes</taxon>
        <taxon>ecological metagenomes</taxon>
    </lineage>
</organism>
<protein>
    <submittedName>
        <fullName evidence="1">Uncharacterized protein</fullName>
    </submittedName>
</protein>